<feature type="coiled-coil region" evidence="6">
    <location>
        <begin position="166"/>
        <end position="371"/>
    </location>
</feature>
<dbReference type="InterPro" id="IPR050445">
    <property type="entry name" value="Bact_polysacc_biosynth/exp"/>
</dbReference>
<keyword evidence="4 7" id="KW-1133">Transmembrane helix</keyword>
<keyword evidence="6" id="KW-0175">Coiled coil</keyword>
<feature type="transmembrane region" description="Helical" evidence="7">
    <location>
        <begin position="410"/>
        <end position="429"/>
    </location>
</feature>
<evidence type="ECO:0000256" key="1">
    <source>
        <dbReference type="ARBA" id="ARBA00004651"/>
    </source>
</evidence>
<accession>A0A1M7HMW8</accession>
<dbReference type="PANTHER" id="PTHR32309:SF31">
    <property type="entry name" value="CAPSULAR EXOPOLYSACCHARIDE FAMILY"/>
    <property type="match status" value="1"/>
</dbReference>
<evidence type="ECO:0000256" key="2">
    <source>
        <dbReference type="ARBA" id="ARBA00022475"/>
    </source>
</evidence>
<feature type="domain" description="Polysaccharide chain length determinant N-terminal" evidence="8">
    <location>
        <begin position="4"/>
        <end position="57"/>
    </location>
</feature>
<dbReference type="Proteomes" id="UP000183974">
    <property type="component" value="Unassembled WGS sequence"/>
</dbReference>
<evidence type="ECO:0000259" key="8">
    <source>
        <dbReference type="Pfam" id="PF02706"/>
    </source>
</evidence>
<evidence type="ECO:0000256" key="6">
    <source>
        <dbReference type="SAM" id="Coils"/>
    </source>
</evidence>
<dbReference type="GO" id="GO:0005886">
    <property type="term" value="C:plasma membrane"/>
    <property type="evidence" value="ECO:0007669"/>
    <property type="project" value="UniProtKB-SubCell"/>
</dbReference>
<dbReference type="Pfam" id="PF02706">
    <property type="entry name" value="Wzz"/>
    <property type="match status" value="1"/>
</dbReference>
<reference evidence="9 10" key="1">
    <citation type="submission" date="2016-11" db="EMBL/GenBank/DDBJ databases">
        <authorList>
            <person name="Jaros S."/>
            <person name="Januszkiewicz K."/>
            <person name="Wedrychowicz H."/>
        </authorList>
    </citation>
    <scope>NUCLEOTIDE SEQUENCE [LARGE SCALE GENOMIC DNA]</scope>
    <source>
        <strain evidence="9 10">DSM 29589</strain>
    </source>
</reference>
<organism evidence="9 10">
    <name type="scientific">Roseovarius pacificus</name>
    <dbReference type="NCBI Taxonomy" id="337701"/>
    <lineage>
        <taxon>Bacteria</taxon>
        <taxon>Pseudomonadati</taxon>
        <taxon>Pseudomonadota</taxon>
        <taxon>Alphaproteobacteria</taxon>
        <taxon>Rhodobacterales</taxon>
        <taxon>Roseobacteraceae</taxon>
        <taxon>Roseovarius</taxon>
    </lineage>
</organism>
<comment type="subcellular location">
    <subcellularLocation>
        <location evidence="1">Cell membrane</location>
        <topology evidence="1">Multi-pass membrane protein</topology>
    </subcellularLocation>
</comment>
<dbReference type="STRING" id="337701.SAMN05444398_11329"/>
<gene>
    <name evidence="9" type="ORF">SAMN05444398_11329</name>
</gene>
<name>A0A1M7HMW8_9RHOB</name>
<dbReference type="RefSeq" id="WP_073036447.1">
    <property type="nucleotide sequence ID" value="NZ_BMLR01000013.1"/>
</dbReference>
<evidence type="ECO:0000256" key="7">
    <source>
        <dbReference type="SAM" id="Phobius"/>
    </source>
</evidence>
<protein>
    <submittedName>
        <fullName evidence="9">Polysaccharide chain length determinant protein, PEP-CTERM locus subfamily</fullName>
    </submittedName>
</protein>
<dbReference type="PANTHER" id="PTHR32309">
    <property type="entry name" value="TYROSINE-PROTEIN KINASE"/>
    <property type="match status" value="1"/>
</dbReference>
<dbReference type="OrthoDB" id="8114194at2"/>
<evidence type="ECO:0000256" key="3">
    <source>
        <dbReference type="ARBA" id="ARBA00022692"/>
    </source>
</evidence>
<dbReference type="InterPro" id="IPR003856">
    <property type="entry name" value="LPS_length_determ_N"/>
</dbReference>
<proteinExistence type="predicted"/>
<dbReference type="EMBL" id="FRBR01000013">
    <property type="protein sequence ID" value="SHM29780.1"/>
    <property type="molecule type" value="Genomic_DNA"/>
</dbReference>
<sequence>MLPDIKFLISLFLRRIHYFLLIALTVAAVGATIAFTLPPSYSARATLLVESPQIPGDLASSTVRAGTDEVLEIITQRVRTRANLLDIAREFDVYKDRPNISADDIVADMRNRIGISLPRRRDAASFVYVSFQSDTGRLSAQVANELVTRILEENRRLRTAVTGQTLEFFKQEVTRLDQEIAEQGAKILQFKKQNQGALPDSLDFRRSRQASVQERVLQMERELASLRDRRARLTELYERTGEVTLSEEELSPEMQRLQELRNQLASALVLYSEQNPRIKALRAQVNAAEQIVLRQHEQQGEGTEGLSAFEIQLADLDSQMEYIIQEKAQLEKELAALEASIDATPQNAIALGTLERDYENLRVQYTQATSDLAAARTGDQIEAQSRGQRITVVEQATVPRAPTSPPRKKIAAAGVAGGIGLGAGFIFLLELLNRSIRRPVDLSNRLGITPFVSIPYIRTRRQVRTRRIIIILALMIVSVGIPLGLYLLHVMYLPMDLLIEKVLEKAGLSDIVEQIKNTF</sequence>
<keyword evidence="2" id="KW-1003">Cell membrane</keyword>
<evidence type="ECO:0000313" key="9">
    <source>
        <dbReference type="EMBL" id="SHM29780.1"/>
    </source>
</evidence>
<dbReference type="AlphaFoldDB" id="A0A1M7HMW8"/>
<feature type="transmembrane region" description="Helical" evidence="7">
    <location>
        <begin position="16"/>
        <end position="37"/>
    </location>
</feature>
<keyword evidence="5 7" id="KW-0472">Membrane</keyword>
<keyword evidence="10" id="KW-1185">Reference proteome</keyword>
<evidence type="ECO:0000313" key="10">
    <source>
        <dbReference type="Proteomes" id="UP000183974"/>
    </source>
</evidence>
<keyword evidence="3 7" id="KW-0812">Transmembrane</keyword>
<evidence type="ECO:0000256" key="4">
    <source>
        <dbReference type="ARBA" id="ARBA00022989"/>
    </source>
</evidence>
<feature type="transmembrane region" description="Helical" evidence="7">
    <location>
        <begin position="468"/>
        <end position="488"/>
    </location>
</feature>
<evidence type="ECO:0000256" key="5">
    <source>
        <dbReference type="ARBA" id="ARBA00023136"/>
    </source>
</evidence>